<organism evidence="2 3">
    <name type="scientific">Dekkera bruxellensis</name>
    <name type="common">Brettanomyces custersii</name>
    <dbReference type="NCBI Taxonomy" id="5007"/>
    <lineage>
        <taxon>Eukaryota</taxon>
        <taxon>Fungi</taxon>
        <taxon>Dikarya</taxon>
        <taxon>Ascomycota</taxon>
        <taxon>Saccharomycotina</taxon>
        <taxon>Pichiomycetes</taxon>
        <taxon>Pichiales</taxon>
        <taxon>Pichiaceae</taxon>
        <taxon>Brettanomyces</taxon>
    </lineage>
</organism>
<evidence type="ECO:0000313" key="2">
    <source>
        <dbReference type="EMBL" id="VUG16865.1"/>
    </source>
</evidence>
<dbReference type="PANTHER" id="PTHR37287">
    <property type="entry name" value="INO EIGHTY SUBUNIT 1"/>
    <property type="match status" value="1"/>
</dbReference>
<feature type="compositionally biased region" description="Polar residues" evidence="1">
    <location>
        <begin position="580"/>
        <end position="590"/>
    </location>
</feature>
<protein>
    <submittedName>
        <fullName evidence="2">DEBR0S1_27600g1_1</fullName>
    </submittedName>
</protein>
<feature type="region of interest" description="Disordered" evidence="1">
    <location>
        <begin position="637"/>
        <end position="668"/>
    </location>
</feature>
<name>A0A7D9H2K7_DEKBR</name>
<gene>
    <name evidence="2" type="ORF">DEBR0S1_27600G</name>
</gene>
<dbReference type="GO" id="GO:0031011">
    <property type="term" value="C:Ino80 complex"/>
    <property type="evidence" value="ECO:0007669"/>
    <property type="project" value="InterPro"/>
</dbReference>
<reference evidence="2 3" key="1">
    <citation type="submission" date="2019-07" db="EMBL/GenBank/DDBJ databases">
        <authorList>
            <person name="Friedrich A."/>
            <person name="Schacherer J."/>
        </authorList>
    </citation>
    <scope>NUCLEOTIDE SEQUENCE [LARGE SCALE GENOMIC DNA]</scope>
</reference>
<feature type="compositionally biased region" description="Basic and acidic residues" evidence="1">
    <location>
        <begin position="1"/>
        <end position="14"/>
    </location>
</feature>
<evidence type="ECO:0000256" key="1">
    <source>
        <dbReference type="SAM" id="MobiDB-lite"/>
    </source>
</evidence>
<feature type="region of interest" description="Disordered" evidence="1">
    <location>
        <begin position="1"/>
        <end position="105"/>
    </location>
</feature>
<evidence type="ECO:0000313" key="3">
    <source>
        <dbReference type="Proteomes" id="UP000478008"/>
    </source>
</evidence>
<accession>A0A7D9H2K7</accession>
<feature type="compositionally biased region" description="Low complexity" evidence="1">
    <location>
        <begin position="58"/>
        <end position="71"/>
    </location>
</feature>
<dbReference type="AlphaFoldDB" id="A0A7D9H2K7"/>
<dbReference type="PANTHER" id="PTHR37287:SF1">
    <property type="entry name" value="INO EIGHTY SUBUNIT 1"/>
    <property type="match status" value="1"/>
</dbReference>
<dbReference type="EMBL" id="CABFWN010000001">
    <property type="protein sequence ID" value="VUG16865.1"/>
    <property type="molecule type" value="Genomic_DNA"/>
</dbReference>
<dbReference type="InterPro" id="IPR038014">
    <property type="entry name" value="Ies1"/>
</dbReference>
<feature type="compositionally biased region" description="Low complexity" evidence="1">
    <location>
        <begin position="591"/>
        <end position="607"/>
    </location>
</feature>
<sequence length="863" mass="99691">MSFDPVHDSIEANRTEPNGTKSPSAPKGVSRTTFLTSLLNPESNDITKTDEDNDAQFSDSPSTKKSQISSSEDMEVHVTQPKISDLLTTSVPESDPEHLKKPSSSLKRRRYFIKETPQETKYKEYHGYQNQTLLINSRTRHLKKEDGEPYWRSEIQFEFLLRLFLNDKRVFHNPYYGTEEGFVWPEHFKFVRKKNGAVEENDGKMLTFFELYLVTLLKSSKVSKILKDRLTLDINYALNFSVICLLVNVGRLNTTVNFDYEMKSQFRTYHPIPSLQVGSHLPVIERYYRTEKSNAKLRIMETYPDGRDAKMNASSFFSQHPTGLLLRPEQMNVRGGSGYTMSTVKQLQDTPRIKSILKSVNDLNTKIPRGFSEFISGSSKDDVFDLNIISLIFLLSAHEAKICQAFFPIDVCNKSNNVYDTYKTAESQVGCVQVFDDGQSKFEHTTSLFNDIWLKPEVNPEDKVQRFLWLIYFFKETNCDVKAMSQNPFNRSQGIEKFSTMDANFDIAKGIVNGDNFVLSRIRALVPDFHKVDENLIQDPLLNDVDTKSEIAFGNRMKKMRLEFVENERTANHLPKSLAKNETTVPNAEVSSNTSSSINTQNHSSNSVHQATQVSPASFSPASNTFRYYKRSSSSVVEPQREFHLPSSFDADQSDDNTSKRRRIRHRTSAADLRLRQELEVISTTPEAGSLSPQEFKEIEEEYERDLRHRKKRTFQVPLRLDRVEMEKFLNSEIKAINTQSKNATGKRHRNNVYALFIKDLLDYKMEQLQCRRMKMGNIKEIHQIDPNMFLKASIKEISSVHPFGDFGEFKVHYFKELSRINDAINHRELSKIYDTKTKHEQMLRNFKESTLFIDEAVKKLHG</sequence>
<dbReference type="Proteomes" id="UP000478008">
    <property type="component" value="Unassembled WGS sequence"/>
</dbReference>
<feature type="compositionally biased region" description="Polar residues" evidence="1">
    <location>
        <begin position="608"/>
        <end position="621"/>
    </location>
</feature>
<feature type="region of interest" description="Disordered" evidence="1">
    <location>
        <begin position="573"/>
        <end position="621"/>
    </location>
</feature>
<feature type="compositionally biased region" description="Polar residues" evidence="1">
    <location>
        <begin position="30"/>
        <end position="44"/>
    </location>
</feature>
<keyword evidence="3" id="KW-1185">Reference proteome</keyword>
<proteinExistence type="predicted"/>